<evidence type="ECO:0000256" key="9">
    <source>
        <dbReference type="ARBA" id="ARBA00022801"/>
    </source>
</evidence>
<dbReference type="RefSeq" id="WP_308985443.1">
    <property type="nucleotide sequence ID" value="NZ_JARXIC010000016.1"/>
</dbReference>
<keyword evidence="5 16" id="KW-0963">Cytoplasm</keyword>
<dbReference type="InterPro" id="IPR004463">
    <property type="entry name" value="UDP-acyl_GlcNac_deAcase"/>
</dbReference>
<keyword evidence="12 16" id="KW-0456">Lyase</keyword>
<evidence type="ECO:0000256" key="5">
    <source>
        <dbReference type="ARBA" id="ARBA00022490"/>
    </source>
</evidence>
<comment type="pathway">
    <text evidence="4 15">Glycolipid biosynthesis; lipid IV(A) biosynthesis; lipid IV(A) from (3R)-3-hydroxytetradecanoyl-[acyl-carrier-protein] and UDP-N-acetyl-alpha-D-glucosamine: step 2/6.</text>
</comment>
<dbReference type="EMBL" id="JARXIC010000016">
    <property type="protein sequence ID" value="MDQ8194983.1"/>
    <property type="molecule type" value="Genomic_DNA"/>
</dbReference>
<dbReference type="SUPFAM" id="SSF54637">
    <property type="entry name" value="Thioesterase/thiol ester dehydrase-isomerase"/>
    <property type="match status" value="1"/>
</dbReference>
<dbReference type="CDD" id="cd01288">
    <property type="entry name" value="FabZ"/>
    <property type="match status" value="1"/>
</dbReference>
<evidence type="ECO:0000256" key="4">
    <source>
        <dbReference type="ARBA" id="ARBA00005002"/>
    </source>
</evidence>
<sequence length="446" mass="49321">MKQRTILREVSIKGKSLHTGEEVNLTLKPAPENSGVVFRRIDLFGKPELKPLIDLVDDLVRSTTIADGHAKVHTIEHVLSALSGCGVDNVIIEMDASEPPILDGSAKHFVNLIQQAEPVEQDAEREYFELEEPISVTRGNSSIIALPHNGFRITCTSADDRGIHTQHLSLDIDPETYIAQVAPARTFTIYEDIEELLKLGKIKGGSLDSAIVIKGDKIVSKEPLRFKDEFVRHKMLDIIGDITLVGMPIKAHIVGVRPGHALNAELSKVLRKKLLEKIKGAKQKKEERKKKLVSVDAAETVMDIRRVLDILPHRYPFVMIDRVIEIVSEDELVALKNVTINEPYFQGHYPGRPVMPGVLQVEAMAQAAGVLLLRKLPVGENKIAFFMSVDKVKFRQAVEPGDSIEIRVKLIKIRGNKIATATGQCTVGGKVVSSAELMFMLADATD</sequence>
<keyword evidence="10 15" id="KW-0862">Zinc</keyword>
<accession>A0ABU1AJN2</accession>
<feature type="binding site" evidence="15">
    <location>
        <position position="233"/>
    </location>
    <ligand>
        <name>Zn(2+)</name>
        <dbReference type="ChEBI" id="CHEBI:29105"/>
    </ligand>
</feature>
<proteinExistence type="inferred from homology"/>
<evidence type="ECO:0000256" key="11">
    <source>
        <dbReference type="ARBA" id="ARBA00023098"/>
    </source>
</evidence>
<dbReference type="EC" id="4.2.1.59" evidence="16"/>
<comment type="function">
    <text evidence="2 15">Catalyzes the hydrolysis of UDP-3-O-myristoyl-N-acetylglucosamine to form UDP-3-O-myristoylglucosamine and acetate, the committed step in lipid A biosynthesis.</text>
</comment>
<evidence type="ECO:0000256" key="1">
    <source>
        <dbReference type="ARBA" id="ARBA00001947"/>
    </source>
</evidence>
<keyword evidence="11 15" id="KW-0443">Lipid metabolism</keyword>
<dbReference type="InterPro" id="IPR010084">
    <property type="entry name" value="FabZ"/>
</dbReference>
<keyword evidence="8 15" id="KW-0479">Metal-binding</keyword>
<evidence type="ECO:0000256" key="12">
    <source>
        <dbReference type="ARBA" id="ARBA00023239"/>
    </source>
</evidence>
<comment type="caution">
    <text evidence="17">The sequence shown here is derived from an EMBL/GenBank/DDBJ whole genome shotgun (WGS) entry which is preliminary data.</text>
</comment>
<gene>
    <name evidence="16" type="primary">fabZ</name>
    <name evidence="15" type="synonym">lpxC</name>
    <name evidence="17" type="ORF">QEH59_11140</name>
</gene>
<dbReference type="NCBIfam" id="NF009667">
    <property type="entry name" value="PRK13188.1"/>
    <property type="match status" value="1"/>
</dbReference>
<evidence type="ECO:0000256" key="15">
    <source>
        <dbReference type="HAMAP-Rule" id="MF_00388"/>
    </source>
</evidence>
<feature type="binding site" evidence="15">
    <location>
        <position position="237"/>
    </location>
    <ligand>
        <name>Zn(2+)</name>
        <dbReference type="ChEBI" id="CHEBI:29105"/>
    </ligand>
</feature>
<dbReference type="Gene3D" id="3.30.230.20">
    <property type="entry name" value="lpxc deacetylase, domain 1"/>
    <property type="match status" value="1"/>
</dbReference>
<evidence type="ECO:0000256" key="8">
    <source>
        <dbReference type="ARBA" id="ARBA00022723"/>
    </source>
</evidence>
<dbReference type="Proteomes" id="UP001243717">
    <property type="component" value="Unassembled WGS sequence"/>
</dbReference>
<comment type="catalytic activity">
    <reaction evidence="16">
        <text>a (3R)-hydroxyacyl-[ACP] = a (2E)-enoyl-[ACP] + H2O</text>
        <dbReference type="Rhea" id="RHEA:13097"/>
        <dbReference type="Rhea" id="RHEA-COMP:9925"/>
        <dbReference type="Rhea" id="RHEA-COMP:9945"/>
        <dbReference type="ChEBI" id="CHEBI:15377"/>
        <dbReference type="ChEBI" id="CHEBI:78784"/>
        <dbReference type="ChEBI" id="CHEBI:78827"/>
        <dbReference type="EC" id="4.2.1.59"/>
    </reaction>
</comment>
<dbReference type="InterPro" id="IPR020568">
    <property type="entry name" value="Ribosomal_Su5_D2-typ_SF"/>
</dbReference>
<evidence type="ECO:0000256" key="2">
    <source>
        <dbReference type="ARBA" id="ARBA00002923"/>
    </source>
</evidence>
<comment type="catalytic activity">
    <reaction evidence="13 15">
        <text>a UDP-3-O-[(3R)-3-hydroxyacyl]-N-acetyl-alpha-D-glucosamine + H2O = a UDP-3-O-[(3R)-3-hydroxyacyl]-alpha-D-glucosamine + acetate</text>
        <dbReference type="Rhea" id="RHEA:67816"/>
        <dbReference type="ChEBI" id="CHEBI:15377"/>
        <dbReference type="ChEBI" id="CHEBI:30089"/>
        <dbReference type="ChEBI" id="CHEBI:137740"/>
        <dbReference type="ChEBI" id="CHEBI:173225"/>
        <dbReference type="EC" id="3.5.1.108"/>
    </reaction>
</comment>
<evidence type="ECO:0000256" key="13">
    <source>
        <dbReference type="ARBA" id="ARBA00024535"/>
    </source>
</evidence>
<protein>
    <recommendedName>
        <fullName evidence="15 16">Multifunctional fusion protein</fullName>
    </recommendedName>
    <domain>
        <recommendedName>
            <fullName evidence="16">3-hydroxyacyl-[acyl-carrier-protein] dehydratase FabZ</fullName>
            <ecNumber evidence="16">4.2.1.59</ecNumber>
        </recommendedName>
        <alternativeName>
            <fullName evidence="16">(3R)-hydroxymyristoyl-[acyl-carrier-protein] dehydratase</fullName>
        </alternativeName>
        <alternativeName>
            <fullName evidence="16">Beta-hydroxyacyl-ACP dehydratase</fullName>
            <shortName evidence="16">(3R)-hydroxymyristoyl-ACP dehydrase</shortName>
        </alternativeName>
    </domain>
    <domain>
        <recommendedName>
            <fullName evidence="15">UDP-3-O-acyl-N-acetylglucosamine deacetylase</fullName>
            <shortName evidence="15">UDP-3-O-acyl-GlcNAc deacetylase</shortName>
            <ecNumber evidence="15">3.5.1.108</ecNumber>
        </recommendedName>
        <alternativeName>
            <fullName evidence="15">UDP-3-O-[R-3-hydroxymyristoyl]-N-acetylglucosamine deacetylase</fullName>
        </alternativeName>
    </domain>
</protein>
<feature type="active site" evidence="16">
    <location>
        <position position="348"/>
    </location>
</feature>
<dbReference type="InterPro" id="IPR029069">
    <property type="entry name" value="HotDog_dom_sf"/>
</dbReference>
<dbReference type="Pfam" id="PF07977">
    <property type="entry name" value="FabA"/>
    <property type="match status" value="1"/>
</dbReference>
<dbReference type="Gene3D" id="3.30.1700.10">
    <property type="entry name" value="lpxc deacetylase, domain 2"/>
    <property type="match status" value="1"/>
</dbReference>
<dbReference type="InterPro" id="IPR011334">
    <property type="entry name" value="UDP-acyl_GlcNac_deAcase_C"/>
</dbReference>
<evidence type="ECO:0000256" key="14">
    <source>
        <dbReference type="ARBA" id="ARBA00025049"/>
    </source>
</evidence>
<dbReference type="HAMAP" id="MF_00406">
    <property type="entry name" value="FabZ"/>
    <property type="match status" value="1"/>
</dbReference>
<keyword evidence="18" id="KW-1185">Reference proteome</keyword>
<evidence type="ECO:0000256" key="10">
    <source>
        <dbReference type="ARBA" id="ARBA00022833"/>
    </source>
</evidence>
<dbReference type="NCBIfam" id="TIGR00325">
    <property type="entry name" value="lpxC"/>
    <property type="match status" value="1"/>
</dbReference>
<dbReference type="InterPro" id="IPR015870">
    <property type="entry name" value="UDP-acyl_N-AcGlcN_deAcase_N"/>
</dbReference>
<comment type="subcellular location">
    <subcellularLocation>
        <location evidence="3 16">Cytoplasm</location>
    </subcellularLocation>
</comment>
<evidence type="ECO:0000313" key="18">
    <source>
        <dbReference type="Proteomes" id="UP001243717"/>
    </source>
</evidence>
<dbReference type="Gene3D" id="3.10.129.10">
    <property type="entry name" value="Hotdog Thioesterase"/>
    <property type="match status" value="1"/>
</dbReference>
<keyword evidence="9 15" id="KW-0378">Hydrolase</keyword>
<dbReference type="SUPFAM" id="SSF54211">
    <property type="entry name" value="Ribosomal protein S5 domain 2-like"/>
    <property type="match status" value="2"/>
</dbReference>
<comment type="similarity">
    <text evidence="15">Belongs to the LpxC family.</text>
</comment>
<dbReference type="PANTHER" id="PTHR33694:SF1">
    <property type="entry name" value="UDP-3-O-ACYL-N-ACETYLGLUCOSAMINE DEACETYLASE 1, MITOCHONDRIAL-RELATED"/>
    <property type="match status" value="1"/>
</dbReference>
<dbReference type="EC" id="3.5.1.108" evidence="15"/>
<keyword evidence="6 15" id="KW-0444">Lipid biosynthesis</keyword>
<keyword evidence="7 15" id="KW-0441">Lipid A biosynthesis</keyword>
<comment type="cofactor">
    <cofactor evidence="1 15">
        <name>Zn(2+)</name>
        <dbReference type="ChEBI" id="CHEBI:29105"/>
    </cofactor>
</comment>
<feature type="binding site" evidence="15">
    <location>
        <position position="77"/>
    </location>
    <ligand>
        <name>Zn(2+)</name>
        <dbReference type="ChEBI" id="CHEBI:29105"/>
    </ligand>
</feature>
<dbReference type="NCBIfam" id="TIGR01750">
    <property type="entry name" value="fabZ"/>
    <property type="match status" value="1"/>
</dbReference>
<organism evidence="17 18">
    <name type="scientific">Thalassobacterium sedimentorum</name>
    <dbReference type="NCBI Taxonomy" id="3041258"/>
    <lineage>
        <taxon>Bacteria</taxon>
        <taxon>Pseudomonadati</taxon>
        <taxon>Verrucomicrobiota</taxon>
        <taxon>Opitutia</taxon>
        <taxon>Puniceicoccales</taxon>
        <taxon>Coraliomargaritaceae</taxon>
        <taxon>Thalassobacterium</taxon>
    </lineage>
</organism>
<feature type="active site" description="Proton donor" evidence="15">
    <location>
        <position position="260"/>
    </location>
</feature>
<dbReference type="NCBIfam" id="NF000582">
    <property type="entry name" value="PRK00006.1"/>
    <property type="match status" value="1"/>
</dbReference>
<dbReference type="InterPro" id="IPR013114">
    <property type="entry name" value="FabA_FabZ"/>
</dbReference>
<comment type="similarity">
    <text evidence="16">Belongs to the thioester dehydratase family. FabZ subfamily.</text>
</comment>
<comment type="function">
    <text evidence="14 16">Involved in unsaturated fatty acids biosynthesis. Catalyzes the dehydration of short chain beta-hydroxyacyl-ACPs and long chain saturated and unsaturated beta-hydroxyacyl-ACPs.</text>
</comment>
<evidence type="ECO:0000256" key="16">
    <source>
        <dbReference type="HAMAP-Rule" id="MF_00406"/>
    </source>
</evidence>
<dbReference type="PANTHER" id="PTHR33694">
    <property type="entry name" value="UDP-3-O-ACYL-N-ACETYLGLUCOSAMINE DEACETYLASE 1, MITOCHONDRIAL-RELATED"/>
    <property type="match status" value="1"/>
</dbReference>
<evidence type="ECO:0000256" key="7">
    <source>
        <dbReference type="ARBA" id="ARBA00022556"/>
    </source>
</evidence>
<name>A0ABU1AJN2_9BACT</name>
<dbReference type="HAMAP" id="MF_00388">
    <property type="entry name" value="LpxC"/>
    <property type="match status" value="1"/>
</dbReference>
<evidence type="ECO:0000313" key="17">
    <source>
        <dbReference type="EMBL" id="MDQ8194983.1"/>
    </source>
</evidence>
<reference evidence="17 18" key="1">
    <citation type="submission" date="2023-04" db="EMBL/GenBank/DDBJ databases">
        <title>A novel bacteria isolated from coastal sediment.</title>
        <authorList>
            <person name="Liu X.-J."/>
            <person name="Du Z.-J."/>
        </authorList>
    </citation>
    <scope>NUCLEOTIDE SEQUENCE [LARGE SCALE GENOMIC DNA]</scope>
    <source>
        <strain evidence="17 18">SDUM461004</strain>
    </source>
</reference>
<dbReference type="Pfam" id="PF03331">
    <property type="entry name" value="LpxC"/>
    <property type="match status" value="1"/>
</dbReference>
<evidence type="ECO:0000256" key="6">
    <source>
        <dbReference type="ARBA" id="ARBA00022516"/>
    </source>
</evidence>
<evidence type="ECO:0000256" key="3">
    <source>
        <dbReference type="ARBA" id="ARBA00004496"/>
    </source>
</evidence>